<accession>A0A9Q8PB12</accession>
<sequence>MPSLYDIETSVAASPYSIAARQPELAVEDRPYSKSYGEQLVPGSYFIAADDVARGYDVTQDEIHTTPLWSAVSSRTTTTTEQSGEPSIRSPHLVPTNEVAPGYDVDHQERRTSPLWPVVNSRTTTTKRSREPLVRSPYFAPTGEDNTEPESGDEPEVVREHGDQNEDDDEINTLTAETEARYVVSAAFLSDRERGDVYIVTAVHN</sequence>
<reference evidence="2" key="1">
    <citation type="submission" date="2021-12" db="EMBL/GenBank/DDBJ databases">
        <authorList>
            <person name="Zaccaron A."/>
            <person name="Stergiopoulos I."/>
        </authorList>
    </citation>
    <scope>NUCLEOTIDE SEQUENCE</scope>
    <source>
        <strain evidence="2">Race5_Kim</strain>
    </source>
</reference>
<dbReference type="AlphaFoldDB" id="A0A9Q8PB12"/>
<reference evidence="2" key="2">
    <citation type="journal article" date="2022" name="Microb. Genom.">
        <title>A chromosome-scale genome assembly of the tomato pathogen Cladosporium fulvum reveals a compartmentalized genome architecture and the presence of a dispensable chromosome.</title>
        <authorList>
            <person name="Zaccaron A.Z."/>
            <person name="Chen L.H."/>
            <person name="Samaras A."/>
            <person name="Stergiopoulos I."/>
        </authorList>
    </citation>
    <scope>NUCLEOTIDE SEQUENCE</scope>
    <source>
        <strain evidence="2">Race5_Kim</strain>
    </source>
</reference>
<dbReference type="RefSeq" id="XP_047763542.1">
    <property type="nucleotide sequence ID" value="XM_047906695.1"/>
</dbReference>
<name>A0A9Q8PB12_PASFU</name>
<protein>
    <submittedName>
        <fullName evidence="2">Uncharacterized protein</fullName>
    </submittedName>
</protein>
<dbReference type="KEGG" id="ffu:CLAFUR5_07547"/>
<dbReference type="GeneID" id="71987425"/>
<evidence type="ECO:0000313" key="2">
    <source>
        <dbReference type="EMBL" id="UJO19176.1"/>
    </source>
</evidence>
<dbReference type="EMBL" id="CP090168">
    <property type="protein sequence ID" value="UJO19176.1"/>
    <property type="molecule type" value="Genomic_DNA"/>
</dbReference>
<feature type="region of interest" description="Disordered" evidence="1">
    <location>
        <begin position="72"/>
        <end position="176"/>
    </location>
</feature>
<feature type="compositionally biased region" description="Acidic residues" evidence="1">
    <location>
        <begin position="145"/>
        <end position="155"/>
    </location>
</feature>
<dbReference type="Proteomes" id="UP000756132">
    <property type="component" value="Chromosome 6"/>
</dbReference>
<keyword evidence="3" id="KW-1185">Reference proteome</keyword>
<organism evidence="2 3">
    <name type="scientific">Passalora fulva</name>
    <name type="common">Tomato leaf mold</name>
    <name type="synonym">Cladosporium fulvum</name>
    <dbReference type="NCBI Taxonomy" id="5499"/>
    <lineage>
        <taxon>Eukaryota</taxon>
        <taxon>Fungi</taxon>
        <taxon>Dikarya</taxon>
        <taxon>Ascomycota</taxon>
        <taxon>Pezizomycotina</taxon>
        <taxon>Dothideomycetes</taxon>
        <taxon>Dothideomycetidae</taxon>
        <taxon>Mycosphaerellales</taxon>
        <taxon>Mycosphaerellaceae</taxon>
        <taxon>Fulvia</taxon>
    </lineage>
</organism>
<proteinExistence type="predicted"/>
<gene>
    <name evidence="2" type="ORF">CLAFUR5_07547</name>
</gene>
<evidence type="ECO:0000313" key="3">
    <source>
        <dbReference type="Proteomes" id="UP000756132"/>
    </source>
</evidence>
<feature type="compositionally biased region" description="Polar residues" evidence="1">
    <location>
        <begin position="72"/>
        <end position="85"/>
    </location>
</feature>
<evidence type="ECO:0000256" key="1">
    <source>
        <dbReference type="SAM" id="MobiDB-lite"/>
    </source>
</evidence>